<accession>A0A8J6PZ58</accession>
<keyword evidence="10" id="KW-1185">Reference proteome</keyword>
<dbReference type="InterPro" id="IPR036590">
    <property type="entry name" value="SRAP-like"/>
</dbReference>
<dbReference type="Proteomes" id="UP000600588">
    <property type="component" value="Unassembled WGS sequence"/>
</dbReference>
<comment type="similarity">
    <text evidence="1 8">Belongs to the SOS response-associated peptidase family.</text>
</comment>
<evidence type="ECO:0000313" key="9">
    <source>
        <dbReference type="EMBL" id="MBD0831502.1"/>
    </source>
</evidence>
<dbReference type="AlphaFoldDB" id="A0A8J6PZ58"/>
<keyword evidence="3" id="KW-0227">DNA damage</keyword>
<dbReference type="GO" id="GO:0003697">
    <property type="term" value="F:single-stranded DNA binding"/>
    <property type="evidence" value="ECO:0007669"/>
    <property type="project" value="InterPro"/>
</dbReference>
<evidence type="ECO:0000256" key="8">
    <source>
        <dbReference type="RuleBase" id="RU364100"/>
    </source>
</evidence>
<evidence type="ECO:0000256" key="3">
    <source>
        <dbReference type="ARBA" id="ARBA00022763"/>
    </source>
</evidence>
<protein>
    <recommendedName>
        <fullName evidence="8">Abasic site processing protein</fullName>
        <ecNumber evidence="8">3.4.-.-</ecNumber>
    </recommendedName>
</protein>
<sequence length="245" mass="28675">MCFHISNWHEPEYWEKEFKVKISDERIRPVMSKPHYHLNGFSHPNVLVIPQEKPEVLAPGVWGIVPNYKSPEDIKPYYKEAVKYGSGLNAQSEKLFSHFMYRESVMTRRCIIPVDGFFEPHEHNKKKYPFYIKEKEDKGLALAGIYTVIGPYITFSILTKKASPLFEKIHNLKKRQPVILSSENIDHWLSESLNEEDVKELVNLNFPEERLDAYTVSKDLFSPKIDSDVKTILNPFVYEELDTII</sequence>
<dbReference type="GO" id="GO:0106300">
    <property type="term" value="P:protein-DNA covalent cross-linking repair"/>
    <property type="evidence" value="ECO:0007669"/>
    <property type="project" value="InterPro"/>
</dbReference>
<keyword evidence="6" id="KW-0238">DNA-binding</keyword>
<dbReference type="InterPro" id="IPR003738">
    <property type="entry name" value="SRAP"/>
</dbReference>
<evidence type="ECO:0000256" key="5">
    <source>
        <dbReference type="ARBA" id="ARBA00023124"/>
    </source>
</evidence>
<gene>
    <name evidence="9" type="ORF">ICJ83_05085</name>
</gene>
<name>A0A8J6PZ58_9FLAO</name>
<dbReference type="GO" id="GO:0016829">
    <property type="term" value="F:lyase activity"/>
    <property type="evidence" value="ECO:0007669"/>
    <property type="project" value="UniProtKB-KW"/>
</dbReference>
<evidence type="ECO:0000313" key="10">
    <source>
        <dbReference type="Proteomes" id="UP000600588"/>
    </source>
</evidence>
<dbReference type="SUPFAM" id="SSF143081">
    <property type="entry name" value="BB1717-like"/>
    <property type="match status" value="1"/>
</dbReference>
<reference evidence="9 10" key="1">
    <citation type="submission" date="2020-09" db="EMBL/GenBank/DDBJ databases">
        <title>TT11 complete genome.</title>
        <authorList>
            <person name="Wu Z."/>
        </authorList>
    </citation>
    <scope>NUCLEOTIDE SEQUENCE [LARGE SCALE GENOMIC DNA]</scope>
    <source>
        <strain evidence="9 10">TT11</strain>
    </source>
</reference>
<dbReference type="Pfam" id="PF02586">
    <property type="entry name" value="SRAP"/>
    <property type="match status" value="1"/>
</dbReference>
<dbReference type="EC" id="3.4.-.-" evidence="8"/>
<dbReference type="PANTHER" id="PTHR13604:SF0">
    <property type="entry name" value="ABASIC SITE PROCESSING PROTEIN HMCES"/>
    <property type="match status" value="1"/>
</dbReference>
<dbReference type="GO" id="GO:0006508">
    <property type="term" value="P:proteolysis"/>
    <property type="evidence" value="ECO:0007669"/>
    <property type="project" value="UniProtKB-KW"/>
</dbReference>
<evidence type="ECO:0000256" key="6">
    <source>
        <dbReference type="ARBA" id="ARBA00023125"/>
    </source>
</evidence>
<keyword evidence="7" id="KW-0456">Lyase</keyword>
<keyword evidence="4 8" id="KW-0378">Hydrolase</keyword>
<organism evidence="9 10">
    <name type="scientific">Aestuariibaculum sediminum</name>
    <dbReference type="NCBI Taxonomy" id="2770637"/>
    <lineage>
        <taxon>Bacteria</taxon>
        <taxon>Pseudomonadati</taxon>
        <taxon>Bacteroidota</taxon>
        <taxon>Flavobacteriia</taxon>
        <taxon>Flavobacteriales</taxon>
        <taxon>Flavobacteriaceae</taxon>
    </lineage>
</organism>
<dbReference type="PANTHER" id="PTHR13604">
    <property type="entry name" value="DC12-RELATED"/>
    <property type="match status" value="1"/>
</dbReference>
<keyword evidence="5" id="KW-0190">Covalent protein-DNA linkage</keyword>
<dbReference type="EMBL" id="JACVXB010000002">
    <property type="protein sequence ID" value="MBD0831502.1"/>
    <property type="molecule type" value="Genomic_DNA"/>
</dbReference>
<evidence type="ECO:0000256" key="1">
    <source>
        <dbReference type="ARBA" id="ARBA00008136"/>
    </source>
</evidence>
<dbReference type="Gene3D" id="3.90.1680.10">
    <property type="entry name" value="SOS response associated peptidase-like"/>
    <property type="match status" value="1"/>
</dbReference>
<dbReference type="GO" id="GO:0008233">
    <property type="term" value="F:peptidase activity"/>
    <property type="evidence" value="ECO:0007669"/>
    <property type="project" value="UniProtKB-KW"/>
</dbReference>
<evidence type="ECO:0000256" key="7">
    <source>
        <dbReference type="ARBA" id="ARBA00023239"/>
    </source>
</evidence>
<keyword evidence="2 8" id="KW-0645">Protease</keyword>
<evidence type="ECO:0000256" key="4">
    <source>
        <dbReference type="ARBA" id="ARBA00022801"/>
    </source>
</evidence>
<evidence type="ECO:0000256" key="2">
    <source>
        <dbReference type="ARBA" id="ARBA00022670"/>
    </source>
</evidence>
<proteinExistence type="inferred from homology"/>
<comment type="caution">
    <text evidence="9">The sequence shown here is derived from an EMBL/GenBank/DDBJ whole genome shotgun (WGS) entry which is preliminary data.</text>
</comment>